<evidence type="ECO:0000313" key="4">
    <source>
        <dbReference type="Proteomes" id="UP000503447"/>
    </source>
</evidence>
<proteinExistence type="predicted"/>
<feature type="region of interest" description="Disordered" evidence="2">
    <location>
        <begin position="79"/>
        <end position="110"/>
    </location>
</feature>
<organism evidence="3 4">
    <name type="scientific">Frigoriglobus tundricola</name>
    <dbReference type="NCBI Taxonomy" id="2774151"/>
    <lineage>
        <taxon>Bacteria</taxon>
        <taxon>Pseudomonadati</taxon>
        <taxon>Planctomycetota</taxon>
        <taxon>Planctomycetia</taxon>
        <taxon>Gemmatales</taxon>
        <taxon>Gemmataceae</taxon>
        <taxon>Frigoriglobus</taxon>
    </lineage>
</organism>
<dbReference type="KEGG" id="ftj:FTUN_5505"/>
<feature type="compositionally biased region" description="Low complexity" evidence="2">
    <location>
        <begin position="99"/>
        <end position="110"/>
    </location>
</feature>
<dbReference type="Gene3D" id="2.130.10.10">
    <property type="entry name" value="YVTN repeat-like/Quinoprotein amine dehydrogenase"/>
    <property type="match status" value="1"/>
</dbReference>
<dbReference type="EMBL" id="CP053452">
    <property type="protein sequence ID" value="QJW97925.1"/>
    <property type="molecule type" value="Genomic_DNA"/>
</dbReference>
<dbReference type="InterPro" id="IPR015943">
    <property type="entry name" value="WD40/YVTN_repeat-like_dom_sf"/>
</dbReference>
<dbReference type="SUPFAM" id="SSF50978">
    <property type="entry name" value="WD40 repeat-like"/>
    <property type="match status" value="1"/>
</dbReference>
<gene>
    <name evidence="3" type="ORF">FTUN_5505</name>
</gene>
<dbReference type="SMART" id="SM00320">
    <property type="entry name" value="WD40"/>
    <property type="match status" value="1"/>
</dbReference>
<dbReference type="InterPro" id="IPR036322">
    <property type="entry name" value="WD40_repeat_dom_sf"/>
</dbReference>
<sequence>MLDTARRAMTAVPWLLPIVAPLVKAPTLEPAITLTNAHADEARCVCFSPDGRALVSGGRDGPDGTIRWWDLTGWAPRGWTSPASAGPARRPRCWPAPGGPRTRGPCGRPPSSRRTAAACCAWPSPRTVSSLPPAGPIARLACGPATGRNWSAICSPRTPTRCGPWP</sequence>
<evidence type="ECO:0000313" key="3">
    <source>
        <dbReference type="EMBL" id="QJW97925.1"/>
    </source>
</evidence>
<dbReference type="Pfam" id="PF00400">
    <property type="entry name" value="WD40"/>
    <property type="match status" value="1"/>
</dbReference>
<accession>A0A6M5YV60</accession>
<feature type="repeat" description="WD" evidence="1">
    <location>
        <begin position="35"/>
        <end position="61"/>
    </location>
</feature>
<name>A0A6M5YV60_9BACT</name>
<reference evidence="4" key="1">
    <citation type="submission" date="2020-05" db="EMBL/GenBank/DDBJ databases">
        <title>Frigoriglobus tundricola gen. nov., sp. nov., a psychrotolerant cellulolytic planctomycete of the family Gemmataceae with two divergent copies of 16S rRNA gene.</title>
        <authorList>
            <person name="Kulichevskaya I.S."/>
            <person name="Ivanova A.A."/>
            <person name="Naumoff D.G."/>
            <person name="Beletsky A.V."/>
            <person name="Rijpstra W.I.C."/>
            <person name="Sinninghe Damste J.S."/>
            <person name="Mardanov A.V."/>
            <person name="Ravin N.V."/>
            <person name="Dedysh S.N."/>
        </authorList>
    </citation>
    <scope>NUCLEOTIDE SEQUENCE [LARGE SCALE GENOMIC DNA]</scope>
    <source>
        <strain evidence="4">PL17</strain>
    </source>
</reference>
<keyword evidence="1" id="KW-0853">WD repeat</keyword>
<protein>
    <recommendedName>
        <fullName evidence="5">WD-40 repeat protein</fullName>
    </recommendedName>
</protein>
<evidence type="ECO:0008006" key="5">
    <source>
        <dbReference type="Google" id="ProtNLM"/>
    </source>
</evidence>
<dbReference type="Proteomes" id="UP000503447">
    <property type="component" value="Chromosome"/>
</dbReference>
<dbReference type="PROSITE" id="PS50082">
    <property type="entry name" value="WD_REPEATS_2"/>
    <property type="match status" value="1"/>
</dbReference>
<dbReference type="InterPro" id="IPR001680">
    <property type="entry name" value="WD40_rpt"/>
</dbReference>
<dbReference type="AlphaFoldDB" id="A0A6M5YV60"/>
<evidence type="ECO:0000256" key="2">
    <source>
        <dbReference type="SAM" id="MobiDB-lite"/>
    </source>
</evidence>
<evidence type="ECO:0000256" key="1">
    <source>
        <dbReference type="PROSITE-ProRule" id="PRU00221"/>
    </source>
</evidence>
<keyword evidence="4" id="KW-1185">Reference proteome</keyword>